<dbReference type="PATRIC" id="fig|1230459.4.peg.2125"/>
<feature type="compositionally biased region" description="Acidic residues" evidence="1">
    <location>
        <begin position="118"/>
        <end position="131"/>
    </location>
</feature>
<comment type="caution">
    <text evidence="2">The sequence shown here is derived from an EMBL/GenBank/DDBJ whole genome shotgun (WGS) entry which is preliminary data.</text>
</comment>
<dbReference type="Proteomes" id="UP000011592">
    <property type="component" value="Unassembled WGS sequence"/>
</dbReference>
<feature type="compositionally biased region" description="Acidic residues" evidence="1">
    <location>
        <begin position="140"/>
        <end position="149"/>
    </location>
</feature>
<accession>L9Z1B1</accession>
<dbReference type="RefSeq" id="WP_008455747.1">
    <property type="nucleotide sequence ID" value="NZ_AOIJ01000051.1"/>
</dbReference>
<protein>
    <submittedName>
        <fullName evidence="2">Uncharacterized protein</fullName>
    </submittedName>
</protein>
<feature type="compositionally biased region" description="Low complexity" evidence="1">
    <location>
        <begin position="63"/>
        <end position="73"/>
    </location>
</feature>
<feature type="region of interest" description="Disordered" evidence="1">
    <location>
        <begin position="25"/>
        <end position="161"/>
    </location>
</feature>
<proteinExistence type="predicted"/>
<dbReference type="AlphaFoldDB" id="L9Z1B1"/>
<name>L9Z1B1_9EURY</name>
<feature type="compositionally biased region" description="Basic and acidic residues" evidence="1">
    <location>
        <begin position="150"/>
        <end position="161"/>
    </location>
</feature>
<dbReference type="EMBL" id="AOIJ01000051">
    <property type="protein sequence ID" value="ELY79467.1"/>
    <property type="molecule type" value="Genomic_DNA"/>
</dbReference>
<organism evidence="2 3">
    <name type="scientific">Natrinema gari JCM 14663</name>
    <dbReference type="NCBI Taxonomy" id="1230459"/>
    <lineage>
        <taxon>Archaea</taxon>
        <taxon>Methanobacteriati</taxon>
        <taxon>Methanobacteriota</taxon>
        <taxon>Stenosarchaea group</taxon>
        <taxon>Halobacteria</taxon>
        <taxon>Halobacteriales</taxon>
        <taxon>Natrialbaceae</taxon>
        <taxon>Natrinema</taxon>
    </lineage>
</organism>
<gene>
    <name evidence="2" type="ORF">C486_10719</name>
</gene>
<evidence type="ECO:0000313" key="2">
    <source>
        <dbReference type="EMBL" id="ELY79467.1"/>
    </source>
</evidence>
<feature type="compositionally biased region" description="Basic and acidic residues" evidence="1">
    <location>
        <begin position="40"/>
        <end position="62"/>
    </location>
</feature>
<reference evidence="2 3" key="1">
    <citation type="journal article" date="2014" name="PLoS Genet.">
        <title>Phylogenetically driven sequencing of extremely halophilic archaea reveals strategies for static and dynamic osmo-response.</title>
        <authorList>
            <person name="Becker E.A."/>
            <person name="Seitzer P.M."/>
            <person name="Tritt A."/>
            <person name="Larsen D."/>
            <person name="Krusor M."/>
            <person name="Yao A.I."/>
            <person name="Wu D."/>
            <person name="Madern D."/>
            <person name="Eisen J.A."/>
            <person name="Darling A.E."/>
            <person name="Facciotti M.T."/>
        </authorList>
    </citation>
    <scope>NUCLEOTIDE SEQUENCE [LARGE SCALE GENOMIC DNA]</scope>
    <source>
        <strain evidence="2 3">JCM 14663</strain>
    </source>
</reference>
<evidence type="ECO:0000256" key="1">
    <source>
        <dbReference type="SAM" id="MobiDB-lite"/>
    </source>
</evidence>
<evidence type="ECO:0000313" key="3">
    <source>
        <dbReference type="Proteomes" id="UP000011592"/>
    </source>
</evidence>
<sequence length="161" mass="16245">MKRTTLIAVTCAVLIAATGFAAAAPGTAPVSVDSSADDADDRRANDHATADHADGNAEHRENGAAADSGADASTGQGPSGDLPEQVPDHVSAIHDRVSAFLSGGLDGSLGDAISSVTPDDDETATDDANVDGDERSDVAEQPDSEGEQSDDNRPESTEGDE</sequence>
<keyword evidence="3" id="KW-1185">Reference proteome</keyword>